<keyword evidence="1" id="KW-0175">Coiled coil</keyword>
<keyword evidence="4" id="KW-1185">Reference proteome</keyword>
<accession>A0ABR1WBU8</accession>
<feature type="compositionally biased region" description="Basic and acidic residues" evidence="2">
    <location>
        <begin position="37"/>
        <end position="50"/>
    </location>
</feature>
<dbReference type="Proteomes" id="UP001433268">
    <property type="component" value="Unassembled WGS sequence"/>
</dbReference>
<feature type="region of interest" description="Disordered" evidence="2">
    <location>
        <begin position="1"/>
        <end position="55"/>
    </location>
</feature>
<evidence type="ECO:0000256" key="2">
    <source>
        <dbReference type="SAM" id="MobiDB-lite"/>
    </source>
</evidence>
<evidence type="ECO:0000313" key="4">
    <source>
        <dbReference type="Proteomes" id="UP001433268"/>
    </source>
</evidence>
<evidence type="ECO:0000256" key="1">
    <source>
        <dbReference type="SAM" id="Coils"/>
    </source>
</evidence>
<dbReference type="EMBL" id="JAQQWN010000006">
    <property type="protein sequence ID" value="KAK8080980.1"/>
    <property type="molecule type" value="Genomic_DNA"/>
</dbReference>
<proteinExistence type="predicted"/>
<protein>
    <submittedName>
        <fullName evidence="3">Uncharacterized protein</fullName>
    </submittedName>
</protein>
<feature type="compositionally biased region" description="Basic and acidic residues" evidence="2">
    <location>
        <begin position="1"/>
        <end position="10"/>
    </location>
</feature>
<comment type="caution">
    <text evidence="3">The sequence shown here is derived from an EMBL/GenBank/DDBJ whole genome shotgun (WGS) entry which is preliminary data.</text>
</comment>
<dbReference type="RefSeq" id="XP_066668455.1">
    <property type="nucleotide sequence ID" value="XM_066813113.1"/>
</dbReference>
<sequence>MPVEETKDSGHATAADNPKDDDNLPLRSGEKNTYTSSEDHREHLEKELEHSRRRVKRNEATIRSLTRQILQNVRHVLNAEEEARDERYNEVGQLKGYIAEIEQENKELSGSLEEAKDLNDRYVAEYENLSTYVEVVE</sequence>
<name>A0ABR1WBU8_9PEZI</name>
<dbReference type="GeneID" id="92046173"/>
<evidence type="ECO:0000313" key="3">
    <source>
        <dbReference type="EMBL" id="KAK8080980.1"/>
    </source>
</evidence>
<reference evidence="3 4" key="1">
    <citation type="submission" date="2023-01" db="EMBL/GenBank/DDBJ databases">
        <title>Analysis of 21 Apiospora genomes using comparative genomics revels a genus with tremendous synthesis potential of carbohydrate active enzymes and secondary metabolites.</title>
        <authorList>
            <person name="Sorensen T."/>
        </authorList>
    </citation>
    <scope>NUCLEOTIDE SEQUENCE [LARGE SCALE GENOMIC DNA]</scope>
    <source>
        <strain evidence="3 4">CBS 114990</strain>
    </source>
</reference>
<organism evidence="3 4">
    <name type="scientific">Apiospora hydei</name>
    <dbReference type="NCBI Taxonomy" id="1337664"/>
    <lineage>
        <taxon>Eukaryota</taxon>
        <taxon>Fungi</taxon>
        <taxon>Dikarya</taxon>
        <taxon>Ascomycota</taxon>
        <taxon>Pezizomycotina</taxon>
        <taxon>Sordariomycetes</taxon>
        <taxon>Xylariomycetidae</taxon>
        <taxon>Amphisphaeriales</taxon>
        <taxon>Apiosporaceae</taxon>
        <taxon>Apiospora</taxon>
    </lineage>
</organism>
<feature type="compositionally biased region" description="Basic and acidic residues" evidence="2">
    <location>
        <begin position="17"/>
        <end position="30"/>
    </location>
</feature>
<gene>
    <name evidence="3" type="ORF">PG997_008798</name>
</gene>
<feature type="coiled-coil region" evidence="1">
    <location>
        <begin position="94"/>
        <end position="125"/>
    </location>
</feature>